<proteinExistence type="predicted"/>
<name>A0A5B9Q5A8_9BACT</name>
<dbReference type="OrthoDB" id="9805674at2"/>
<dbReference type="Proteomes" id="UP000323917">
    <property type="component" value="Chromosome"/>
</dbReference>
<dbReference type="InterPro" id="IPR001932">
    <property type="entry name" value="PPM-type_phosphatase-like_dom"/>
</dbReference>
<sequence>MTIEWRSIVRSVQGESHVADDIPCQDSSRVRVLEGKSVGTLVACVADGAGSAKHSAVGSLVVCNAIVECVDAYLEAHGTIADLDESQIIQWCDVARQRLDEEAKVRESRSAEFATTLCAAILSPTGSCFFQIGDGAIVLEQKGVHGVVFWPESGEYINTTTFLTSKEYRDRLQLYVTESIFCNVAMFTDGIDRIALRFDSQTPHSPFFEPLFQALRTLPDWQSLGDKLEGFLRSPSVSSRSDDDKTLLLAARKDD</sequence>
<evidence type="ECO:0000313" key="2">
    <source>
        <dbReference type="EMBL" id="QEG34218.1"/>
    </source>
</evidence>
<accession>A0A5B9Q5A8</accession>
<dbReference type="Pfam" id="PF13672">
    <property type="entry name" value="PP2C_2"/>
    <property type="match status" value="1"/>
</dbReference>
<reference evidence="2 3" key="1">
    <citation type="submission" date="2019-08" db="EMBL/GenBank/DDBJ databases">
        <title>Deep-cultivation of Planctomycetes and their phenomic and genomic characterization uncovers novel biology.</title>
        <authorList>
            <person name="Wiegand S."/>
            <person name="Jogler M."/>
            <person name="Boedeker C."/>
            <person name="Pinto D."/>
            <person name="Vollmers J."/>
            <person name="Rivas-Marin E."/>
            <person name="Kohn T."/>
            <person name="Peeters S.H."/>
            <person name="Heuer A."/>
            <person name="Rast P."/>
            <person name="Oberbeckmann S."/>
            <person name="Bunk B."/>
            <person name="Jeske O."/>
            <person name="Meyerdierks A."/>
            <person name="Storesund J.E."/>
            <person name="Kallscheuer N."/>
            <person name="Luecker S."/>
            <person name="Lage O.M."/>
            <person name="Pohl T."/>
            <person name="Merkel B.J."/>
            <person name="Hornburger P."/>
            <person name="Mueller R.-W."/>
            <person name="Bruemmer F."/>
            <person name="Labrenz M."/>
            <person name="Spormann A.M."/>
            <person name="Op den Camp H."/>
            <person name="Overmann J."/>
            <person name="Amann R."/>
            <person name="Jetten M.S.M."/>
            <person name="Mascher T."/>
            <person name="Medema M.H."/>
            <person name="Devos D.P."/>
            <person name="Kaster A.-K."/>
            <person name="Ovreas L."/>
            <person name="Rohde M."/>
            <person name="Galperin M.Y."/>
            <person name="Jogler C."/>
        </authorList>
    </citation>
    <scope>NUCLEOTIDE SEQUENCE [LARGE SCALE GENOMIC DNA]</scope>
    <source>
        <strain evidence="2 3">Pr1d</strain>
    </source>
</reference>
<dbReference type="InterPro" id="IPR036457">
    <property type="entry name" value="PPM-type-like_dom_sf"/>
</dbReference>
<dbReference type="AlphaFoldDB" id="A0A5B9Q5A8"/>
<evidence type="ECO:0000259" key="1">
    <source>
        <dbReference type="Pfam" id="PF13672"/>
    </source>
</evidence>
<evidence type="ECO:0000313" key="3">
    <source>
        <dbReference type="Proteomes" id="UP000323917"/>
    </source>
</evidence>
<gene>
    <name evidence="2" type="ORF">Pr1d_14910</name>
</gene>
<protein>
    <recommendedName>
        <fullName evidence="1">PPM-type phosphatase domain-containing protein</fullName>
    </recommendedName>
</protein>
<keyword evidence="3" id="KW-1185">Reference proteome</keyword>
<dbReference type="SUPFAM" id="SSF81606">
    <property type="entry name" value="PP2C-like"/>
    <property type="match status" value="1"/>
</dbReference>
<dbReference type="KEGG" id="bgok:Pr1d_14910"/>
<organism evidence="2 3">
    <name type="scientific">Bythopirellula goksoeyrii</name>
    <dbReference type="NCBI Taxonomy" id="1400387"/>
    <lineage>
        <taxon>Bacteria</taxon>
        <taxon>Pseudomonadati</taxon>
        <taxon>Planctomycetota</taxon>
        <taxon>Planctomycetia</taxon>
        <taxon>Pirellulales</taxon>
        <taxon>Lacipirellulaceae</taxon>
        <taxon>Bythopirellula</taxon>
    </lineage>
</organism>
<feature type="domain" description="PPM-type phosphatase" evidence="1">
    <location>
        <begin position="14"/>
        <end position="229"/>
    </location>
</feature>
<dbReference type="EMBL" id="CP042913">
    <property type="protein sequence ID" value="QEG34218.1"/>
    <property type="molecule type" value="Genomic_DNA"/>
</dbReference>
<dbReference type="Gene3D" id="3.60.40.10">
    <property type="entry name" value="PPM-type phosphatase domain"/>
    <property type="match status" value="1"/>
</dbReference>
<dbReference type="RefSeq" id="WP_148072899.1">
    <property type="nucleotide sequence ID" value="NZ_CP042913.1"/>
</dbReference>